<dbReference type="InterPro" id="IPR021319">
    <property type="entry name" value="DUF2921"/>
</dbReference>
<dbReference type="Pfam" id="PF11145">
    <property type="entry name" value="DUF2921"/>
    <property type="match status" value="1"/>
</dbReference>
<dbReference type="Gene3D" id="3.30.40.10">
    <property type="entry name" value="Zinc/RING finger domain, C3HC4 (zinc finger)"/>
    <property type="match status" value="1"/>
</dbReference>
<evidence type="ECO:0000256" key="13">
    <source>
        <dbReference type="ARBA" id="ARBA00023136"/>
    </source>
</evidence>
<comment type="pathway">
    <text evidence="3">Protein modification; protein ubiquitination.</text>
</comment>
<feature type="transmembrane region" description="Helical" evidence="15">
    <location>
        <begin position="401"/>
        <end position="419"/>
    </location>
</feature>
<feature type="transmembrane region" description="Helical" evidence="15">
    <location>
        <begin position="604"/>
        <end position="625"/>
    </location>
</feature>
<dbReference type="GO" id="GO:0043161">
    <property type="term" value="P:proteasome-mediated ubiquitin-dependent protein catabolic process"/>
    <property type="evidence" value="ECO:0007669"/>
    <property type="project" value="TreeGrafter"/>
</dbReference>
<dbReference type="InterPro" id="IPR001841">
    <property type="entry name" value="Znf_RING"/>
</dbReference>
<feature type="domain" description="RING-type" evidence="17">
    <location>
        <begin position="700"/>
        <end position="753"/>
    </location>
</feature>
<evidence type="ECO:0000313" key="19">
    <source>
        <dbReference type="Proteomes" id="UP001161438"/>
    </source>
</evidence>
<dbReference type="EC" id="2.3.2.27" evidence="4"/>
<keyword evidence="6 15" id="KW-0812">Transmembrane</keyword>
<evidence type="ECO:0000256" key="2">
    <source>
        <dbReference type="ARBA" id="ARBA00004127"/>
    </source>
</evidence>
<evidence type="ECO:0000256" key="1">
    <source>
        <dbReference type="ARBA" id="ARBA00000900"/>
    </source>
</evidence>
<dbReference type="SMART" id="SM00184">
    <property type="entry name" value="RING"/>
    <property type="match status" value="1"/>
</dbReference>
<feature type="signal peptide" evidence="16">
    <location>
        <begin position="1"/>
        <end position="26"/>
    </location>
</feature>
<feature type="transmembrane region" description="Helical" evidence="15">
    <location>
        <begin position="431"/>
        <end position="454"/>
    </location>
</feature>
<dbReference type="FunFam" id="3.30.40.10:FF:000626">
    <property type="entry name" value="Transmembrane ubiquitin ligase 1"/>
    <property type="match status" value="1"/>
</dbReference>
<feature type="chain" id="PRO_5041313485" description="RING-type E3 ubiquitin transferase" evidence="16">
    <location>
        <begin position="27"/>
        <end position="759"/>
    </location>
</feature>
<evidence type="ECO:0000313" key="18">
    <source>
        <dbReference type="EMBL" id="CAI4034724.1"/>
    </source>
</evidence>
<evidence type="ECO:0000256" key="7">
    <source>
        <dbReference type="ARBA" id="ARBA00022723"/>
    </source>
</evidence>
<evidence type="ECO:0000256" key="4">
    <source>
        <dbReference type="ARBA" id="ARBA00012483"/>
    </source>
</evidence>
<keyword evidence="7" id="KW-0479">Metal-binding</keyword>
<keyword evidence="5" id="KW-0808">Transferase</keyword>
<sequence>MEIDGNTLVFIIVILFLFFSTPGGDGVSSQYEFNQLQRLKQQFRTEHDAFLNMTYTDGFRNITGFKLSYQDMLNNPLQNATYPLPGKDYDRWFPEQNYMILPNEIIDSINTEVWNTSNGDTSNLFPPNITSTLLGKINLVSNNKYEKIRMPIPRFYEPASDFSDDIPPEGETYWSERHTYGELHNVSFQHGEIAIQIFHMNNLQDNNNNYLRRNFINKKSDRWKLLNLQIDFSDKAEKEKHSISSMAVYDIQRGRILSISQSSKLHSLFALPHYMSFQNEYNEKIFNEVKEVVDEYWNFTSYANVMTMKDVQNAYNNANLKCEYMTFLQLEPWNQYTRDQIKLIDDELNWPLGRPANLSSLPPLKVISGLLYSPDCGVRLEMHDVKGIRYELKIMSIRRHLLFGIALFAAQIYLLLTQMHHTNTPSMVNKISFYCFSMINLVDGSLATLYFVAASIVPELYLPLVISAFSCFILASIFEIRYLISIYASQVNEQNVGVLNLLRGNTGAYDENRPRPAFIPDEGSIGGSLYGRFFFMLIIFTFLLLSSTSWPRQLRMTFEYILIFILNSYWIPQIFRNAVKGIPSRRERTRSSIGGNRNQNKMPLLWSFVVGTTIIRSLPVVYVFTYSSNVFRHHKDVHFVVFLSLWLLFQISILYSQDILGSRWFLPKHTIPDGYSYFKALSTEYISEHGGGTAENTVDCAICMSDVPIYIEEVPETHKVDQHSYMVTPCNHVFHTPCLENWMSYKLQCPVCRSPLPPL</sequence>
<keyword evidence="13 15" id="KW-0472">Membrane</keyword>
<dbReference type="InterPro" id="IPR013083">
    <property type="entry name" value="Znf_RING/FYVE/PHD"/>
</dbReference>
<evidence type="ECO:0000256" key="15">
    <source>
        <dbReference type="SAM" id="Phobius"/>
    </source>
</evidence>
<evidence type="ECO:0000256" key="6">
    <source>
        <dbReference type="ARBA" id="ARBA00022692"/>
    </source>
</evidence>
<dbReference type="PANTHER" id="PTHR22763">
    <property type="entry name" value="RING ZINC FINGER PROTEIN"/>
    <property type="match status" value="1"/>
</dbReference>
<comment type="catalytic activity">
    <reaction evidence="1">
        <text>S-ubiquitinyl-[E2 ubiquitin-conjugating enzyme]-L-cysteine + [acceptor protein]-L-lysine = [E2 ubiquitin-conjugating enzyme]-L-cysteine + N(6)-ubiquitinyl-[acceptor protein]-L-lysine.</text>
        <dbReference type="EC" id="2.3.2.27"/>
    </reaction>
</comment>
<evidence type="ECO:0000256" key="10">
    <source>
        <dbReference type="ARBA" id="ARBA00022786"/>
    </source>
</evidence>
<evidence type="ECO:0000256" key="8">
    <source>
        <dbReference type="ARBA" id="ARBA00022729"/>
    </source>
</evidence>
<dbReference type="GeneID" id="80919557"/>
<evidence type="ECO:0000259" key="17">
    <source>
        <dbReference type="PROSITE" id="PS50089"/>
    </source>
</evidence>
<dbReference type="InterPro" id="IPR050731">
    <property type="entry name" value="HRD1_E3_ubiq-ligases"/>
</dbReference>
<evidence type="ECO:0000256" key="16">
    <source>
        <dbReference type="SAM" id="SignalP"/>
    </source>
</evidence>
<dbReference type="GO" id="GO:0008270">
    <property type="term" value="F:zinc ion binding"/>
    <property type="evidence" value="ECO:0007669"/>
    <property type="project" value="UniProtKB-KW"/>
</dbReference>
<dbReference type="GO" id="GO:0061630">
    <property type="term" value="F:ubiquitin protein ligase activity"/>
    <property type="evidence" value="ECO:0007669"/>
    <property type="project" value="UniProtKB-EC"/>
</dbReference>
<dbReference type="InterPro" id="IPR024766">
    <property type="entry name" value="Znf_RING_H2"/>
</dbReference>
<accession>A0AA35NDN7</accession>
<dbReference type="AlphaFoldDB" id="A0AA35NDN7"/>
<dbReference type="RefSeq" id="XP_056077844.1">
    <property type="nucleotide sequence ID" value="XM_056223869.1"/>
</dbReference>
<dbReference type="Pfam" id="PF12678">
    <property type="entry name" value="zf-rbx1"/>
    <property type="match status" value="1"/>
</dbReference>
<evidence type="ECO:0000256" key="3">
    <source>
        <dbReference type="ARBA" id="ARBA00004906"/>
    </source>
</evidence>
<keyword evidence="8 16" id="KW-0732">Signal</keyword>
<protein>
    <recommendedName>
        <fullName evidence="4">RING-type E3 ubiquitin transferase</fullName>
        <ecNumber evidence="4">2.3.2.27</ecNumber>
    </recommendedName>
</protein>
<evidence type="ECO:0000256" key="12">
    <source>
        <dbReference type="ARBA" id="ARBA00022989"/>
    </source>
</evidence>
<evidence type="ECO:0000256" key="9">
    <source>
        <dbReference type="ARBA" id="ARBA00022771"/>
    </source>
</evidence>
<evidence type="ECO:0000256" key="14">
    <source>
        <dbReference type="PROSITE-ProRule" id="PRU00175"/>
    </source>
</evidence>
<dbReference type="EMBL" id="OX365767">
    <property type="protein sequence ID" value="CAI4034724.1"/>
    <property type="molecule type" value="Genomic_DNA"/>
</dbReference>
<feature type="transmembrane region" description="Helical" evidence="15">
    <location>
        <begin position="460"/>
        <end position="484"/>
    </location>
</feature>
<keyword evidence="12 15" id="KW-1133">Transmembrane helix</keyword>
<dbReference type="PROSITE" id="PS50089">
    <property type="entry name" value="ZF_RING_2"/>
    <property type="match status" value="1"/>
</dbReference>
<feature type="transmembrane region" description="Helical" evidence="15">
    <location>
        <begin position="560"/>
        <end position="579"/>
    </location>
</feature>
<keyword evidence="19" id="KW-1185">Reference proteome</keyword>
<reference evidence="18" key="1">
    <citation type="submission" date="2022-10" db="EMBL/GenBank/DDBJ databases">
        <authorList>
            <person name="Byrne P K."/>
        </authorList>
    </citation>
    <scope>NUCLEOTIDE SEQUENCE</scope>
    <source>
        <strain evidence="18">IFO1815</strain>
    </source>
</reference>
<feature type="transmembrane region" description="Helical" evidence="15">
    <location>
        <begin position="637"/>
        <end position="655"/>
    </location>
</feature>
<keyword evidence="11" id="KW-0862">Zinc</keyword>
<dbReference type="CDD" id="cd23117">
    <property type="entry name" value="RING-H2_TUL1-like"/>
    <property type="match status" value="1"/>
</dbReference>
<gene>
    <name evidence="18" type="primary">SMKI11G1740</name>
    <name evidence="18" type="ORF">SMKI_11G1740</name>
</gene>
<feature type="transmembrane region" description="Helical" evidence="15">
    <location>
        <begin position="529"/>
        <end position="548"/>
    </location>
</feature>
<dbReference type="PANTHER" id="PTHR22763:SF162">
    <property type="entry name" value="TRANSMEMBRANE E3 UBIQUITIN-PROTEIN LIGASE 1"/>
    <property type="match status" value="1"/>
</dbReference>
<dbReference type="SUPFAM" id="SSF57850">
    <property type="entry name" value="RING/U-box"/>
    <property type="match status" value="1"/>
</dbReference>
<dbReference type="GO" id="GO:0012505">
    <property type="term" value="C:endomembrane system"/>
    <property type="evidence" value="ECO:0007669"/>
    <property type="project" value="UniProtKB-SubCell"/>
</dbReference>
<organism evidence="18 19">
    <name type="scientific">Saccharomyces mikatae IFO 1815</name>
    <dbReference type="NCBI Taxonomy" id="226126"/>
    <lineage>
        <taxon>Eukaryota</taxon>
        <taxon>Fungi</taxon>
        <taxon>Dikarya</taxon>
        <taxon>Ascomycota</taxon>
        <taxon>Saccharomycotina</taxon>
        <taxon>Saccharomycetes</taxon>
        <taxon>Saccharomycetales</taxon>
        <taxon>Saccharomycetaceae</taxon>
        <taxon>Saccharomyces</taxon>
    </lineage>
</organism>
<name>A0AA35NDN7_SACMI</name>
<keyword evidence="10" id="KW-0833">Ubl conjugation pathway</keyword>
<dbReference type="GO" id="GO:0044695">
    <property type="term" value="C:Dsc E3 ubiquitin ligase complex"/>
    <property type="evidence" value="ECO:0007669"/>
    <property type="project" value="TreeGrafter"/>
</dbReference>
<comment type="subcellular location">
    <subcellularLocation>
        <location evidence="2">Endomembrane system</location>
        <topology evidence="2">Multi-pass membrane protein</topology>
    </subcellularLocation>
</comment>
<proteinExistence type="predicted"/>
<dbReference type="Proteomes" id="UP001161438">
    <property type="component" value="Chromosome 11"/>
</dbReference>
<evidence type="ECO:0000256" key="5">
    <source>
        <dbReference type="ARBA" id="ARBA00022679"/>
    </source>
</evidence>
<keyword evidence="9 14" id="KW-0863">Zinc-finger</keyword>
<evidence type="ECO:0000256" key="11">
    <source>
        <dbReference type="ARBA" id="ARBA00022833"/>
    </source>
</evidence>